<proteinExistence type="predicted"/>
<evidence type="ECO:0000313" key="2">
    <source>
        <dbReference type="Proteomes" id="UP000023430"/>
    </source>
</evidence>
<dbReference type="STRING" id="1449351.RISW2_21810"/>
<dbReference type="Gene3D" id="2.40.10.270">
    <property type="entry name" value="Bacteriophage SPP1 head-tail adaptor protein"/>
    <property type="match status" value="1"/>
</dbReference>
<dbReference type="AlphaFoldDB" id="X7F3E5"/>
<dbReference type="EMBL" id="JAME01000074">
    <property type="protein sequence ID" value="ETX26606.1"/>
    <property type="molecule type" value="Genomic_DNA"/>
</dbReference>
<evidence type="ECO:0000313" key="1">
    <source>
        <dbReference type="EMBL" id="ETX26606.1"/>
    </source>
</evidence>
<dbReference type="OrthoDB" id="7998779at2"/>
<name>X7F3E5_9RHOB</name>
<accession>X7F3E5</accession>
<dbReference type="Proteomes" id="UP000023430">
    <property type="component" value="Unassembled WGS sequence"/>
</dbReference>
<sequence length="115" mass="12929">MKDPGALRDRVAFDRPTEAPDGFGGIEIGWTDEPASHVCSAQFIYQRGSEAVEAARLTGRGIYKVRVRNTVKSREITADWRMRDLRRGAIYNVREVDSITDRAWVYIVVESGVAV</sequence>
<organism evidence="1 2">
    <name type="scientific">Roseivivax isoporae LMG 25204</name>
    <dbReference type="NCBI Taxonomy" id="1449351"/>
    <lineage>
        <taxon>Bacteria</taxon>
        <taxon>Pseudomonadati</taxon>
        <taxon>Pseudomonadota</taxon>
        <taxon>Alphaproteobacteria</taxon>
        <taxon>Rhodobacterales</taxon>
        <taxon>Roseobacteraceae</taxon>
        <taxon>Roseivivax</taxon>
    </lineage>
</organism>
<protein>
    <recommendedName>
        <fullName evidence="3">Head-tail adaptor protein</fullName>
    </recommendedName>
</protein>
<dbReference type="eggNOG" id="COG5614">
    <property type="taxonomic scope" value="Bacteria"/>
</dbReference>
<evidence type="ECO:0008006" key="3">
    <source>
        <dbReference type="Google" id="ProtNLM"/>
    </source>
</evidence>
<dbReference type="InterPro" id="IPR008767">
    <property type="entry name" value="Phage_SPP1_head-tail_adaptor"/>
</dbReference>
<gene>
    <name evidence="1" type="ORF">RISW2_21810</name>
</gene>
<keyword evidence="2" id="KW-1185">Reference proteome</keyword>
<reference evidence="1 2" key="1">
    <citation type="submission" date="2014-01" db="EMBL/GenBank/DDBJ databases">
        <title>Roseivivax isoporae LMG 25204 Genome Sequencing.</title>
        <authorList>
            <person name="Lai Q."/>
            <person name="Li G."/>
            <person name="Shao Z."/>
        </authorList>
    </citation>
    <scope>NUCLEOTIDE SEQUENCE [LARGE SCALE GENOMIC DNA]</scope>
    <source>
        <strain evidence="1 2">LMG 25204</strain>
    </source>
</reference>
<comment type="caution">
    <text evidence="1">The sequence shown here is derived from an EMBL/GenBank/DDBJ whole genome shotgun (WGS) entry which is preliminary data.</text>
</comment>
<dbReference type="RefSeq" id="WP_043775329.1">
    <property type="nucleotide sequence ID" value="NZ_JAME01000074.1"/>
</dbReference>
<dbReference type="Pfam" id="PF05521">
    <property type="entry name" value="Phage_HCP"/>
    <property type="match status" value="1"/>
</dbReference>
<dbReference type="InterPro" id="IPR038666">
    <property type="entry name" value="SSP1_head-tail_sf"/>
</dbReference>